<evidence type="ECO:0000256" key="2">
    <source>
        <dbReference type="SAM" id="Phobius"/>
    </source>
</evidence>
<evidence type="ECO:0000256" key="1">
    <source>
        <dbReference type="SAM" id="MobiDB-lite"/>
    </source>
</evidence>
<evidence type="ECO:0000313" key="4">
    <source>
        <dbReference type="Proteomes" id="UP001595776"/>
    </source>
</evidence>
<dbReference type="GO" id="GO:0006508">
    <property type="term" value="P:proteolysis"/>
    <property type="evidence" value="ECO:0007669"/>
    <property type="project" value="UniProtKB-KW"/>
</dbReference>
<evidence type="ECO:0000313" key="3">
    <source>
        <dbReference type="EMBL" id="MFC4348183.1"/>
    </source>
</evidence>
<name>A0ABV8UBU4_9PROT</name>
<gene>
    <name evidence="3" type="ORF">ACFO5Q_10030</name>
</gene>
<dbReference type="Gene3D" id="2.40.70.10">
    <property type="entry name" value="Acid Proteases"/>
    <property type="match status" value="1"/>
</dbReference>
<keyword evidence="3" id="KW-0378">Hydrolase</keyword>
<dbReference type="Pfam" id="PF13975">
    <property type="entry name" value="gag-asp_proteas"/>
    <property type="match status" value="1"/>
</dbReference>
<reference evidence="4" key="1">
    <citation type="journal article" date="2019" name="Int. J. Syst. Evol. Microbiol.">
        <title>The Global Catalogue of Microorganisms (GCM) 10K type strain sequencing project: providing services to taxonomists for standard genome sequencing and annotation.</title>
        <authorList>
            <consortium name="The Broad Institute Genomics Platform"/>
            <consortium name="The Broad Institute Genome Sequencing Center for Infectious Disease"/>
            <person name="Wu L."/>
            <person name="Ma J."/>
        </authorList>
    </citation>
    <scope>NUCLEOTIDE SEQUENCE [LARGE SCALE GENOMIC DNA]</scope>
    <source>
        <strain evidence="4">CGMCC 1.15304</strain>
    </source>
</reference>
<dbReference type="RefSeq" id="WP_082719789.1">
    <property type="nucleotide sequence ID" value="NZ_JBHSCR010000007.1"/>
</dbReference>
<organism evidence="3 4">
    <name type="scientific">Kordiimonas lipolytica</name>
    <dbReference type="NCBI Taxonomy" id="1662421"/>
    <lineage>
        <taxon>Bacteria</taxon>
        <taxon>Pseudomonadati</taxon>
        <taxon>Pseudomonadota</taxon>
        <taxon>Alphaproteobacteria</taxon>
        <taxon>Kordiimonadales</taxon>
        <taxon>Kordiimonadaceae</taxon>
        <taxon>Kordiimonas</taxon>
    </lineage>
</organism>
<protein>
    <submittedName>
        <fullName evidence="3">TIGR02281 family clan AA aspartic protease</fullName>
    </submittedName>
</protein>
<dbReference type="InterPro" id="IPR021109">
    <property type="entry name" value="Peptidase_aspartic_dom_sf"/>
</dbReference>
<feature type="transmembrane region" description="Helical" evidence="2">
    <location>
        <begin position="59"/>
        <end position="77"/>
    </location>
</feature>
<keyword evidence="2" id="KW-0472">Membrane</keyword>
<feature type="region of interest" description="Disordered" evidence="1">
    <location>
        <begin position="1"/>
        <end position="24"/>
    </location>
</feature>
<keyword evidence="4" id="KW-1185">Reference proteome</keyword>
<dbReference type="NCBIfam" id="TIGR02281">
    <property type="entry name" value="clan_AA_DTGA"/>
    <property type="match status" value="1"/>
</dbReference>
<dbReference type="SUPFAM" id="SSF50630">
    <property type="entry name" value="Acid proteases"/>
    <property type="match status" value="1"/>
</dbReference>
<dbReference type="InterPro" id="IPR034122">
    <property type="entry name" value="Retropepsin-like_bacterial"/>
</dbReference>
<dbReference type="InterPro" id="IPR001969">
    <property type="entry name" value="Aspartic_peptidase_AS"/>
</dbReference>
<keyword evidence="2" id="KW-0812">Transmembrane</keyword>
<feature type="transmembrane region" description="Helical" evidence="2">
    <location>
        <begin position="89"/>
        <end position="105"/>
    </location>
</feature>
<dbReference type="InterPro" id="IPR011969">
    <property type="entry name" value="Clan_AA_Asp_peptidase_C"/>
</dbReference>
<keyword evidence="2" id="KW-1133">Transmembrane helix</keyword>
<dbReference type="EMBL" id="JBHSCR010000007">
    <property type="protein sequence ID" value="MFC4348183.1"/>
    <property type="molecule type" value="Genomic_DNA"/>
</dbReference>
<proteinExistence type="predicted"/>
<dbReference type="CDD" id="cd05483">
    <property type="entry name" value="retropepsin_like_bacteria"/>
    <property type="match status" value="1"/>
</dbReference>
<dbReference type="GO" id="GO:0008233">
    <property type="term" value="F:peptidase activity"/>
    <property type="evidence" value="ECO:0007669"/>
    <property type="project" value="UniProtKB-KW"/>
</dbReference>
<accession>A0ABV8UBU4</accession>
<feature type="transmembrane region" description="Helical" evidence="2">
    <location>
        <begin position="29"/>
        <end position="50"/>
    </location>
</feature>
<dbReference type="Proteomes" id="UP001595776">
    <property type="component" value="Unassembled WGS sequence"/>
</dbReference>
<sequence length="247" mass="26936">MTHNPWQVPDHNNDRKQVPGRPKGHPSPVLRLIVFLAGMGLLLFGLSLAFPTTSMVDPYLVRGLIIILIFGGAAAFWSRSSILRLAKMAGLWALIIAGIATFYLYRSDLGNRFMSAIDPSGVVSTEEGLMVHRSRDGHFWMKARLNGVDVRFMVDTGASNVVLSPDDARRIGINTGILDYSGRATTANGVVSYARATISTLGLGEETFYDVPVTINGADMDGSLLGMTVLKEFSSIEFRGDMMILRP</sequence>
<comment type="caution">
    <text evidence="3">The sequence shown here is derived from an EMBL/GenBank/DDBJ whole genome shotgun (WGS) entry which is preliminary data.</text>
</comment>
<keyword evidence="3" id="KW-0645">Protease</keyword>
<dbReference type="PROSITE" id="PS00141">
    <property type="entry name" value="ASP_PROTEASE"/>
    <property type="match status" value="1"/>
</dbReference>